<keyword evidence="5" id="KW-0808">Transferase</keyword>
<dbReference type="EMBL" id="PFWZ01000032">
    <property type="protein sequence ID" value="PJA41091.1"/>
    <property type="molecule type" value="Genomic_DNA"/>
</dbReference>
<evidence type="ECO:0000256" key="4">
    <source>
        <dbReference type="ARBA" id="ARBA00022553"/>
    </source>
</evidence>
<evidence type="ECO:0000256" key="7">
    <source>
        <dbReference type="ARBA" id="ARBA00022777"/>
    </source>
</evidence>
<dbReference type="PANTHER" id="PTHR45436:SF8">
    <property type="entry name" value="HISTIDINE KINASE"/>
    <property type="match status" value="1"/>
</dbReference>
<feature type="domain" description="Histidine kinase" evidence="12">
    <location>
        <begin position="281"/>
        <end position="490"/>
    </location>
</feature>
<dbReference type="InterPro" id="IPR004358">
    <property type="entry name" value="Sig_transdc_His_kin-like_C"/>
</dbReference>
<feature type="domain" description="HAMP" evidence="13">
    <location>
        <begin position="219"/>
        <end position="273"/>
    </location>
</feature>
<dbReference type="CDD" id="cd00082">
    <property type="entry name" value="HisKA"/>
    <property type="match status" value="1"/>
</dbReference>
<dbReference type="PRINTS" id="PR00344">
    <property type="entry name" value="BCTRLSENSOR"/>
</dbReference>
<dbReference type="EC" id="2.7.13.3" evidence="3"/>
<evidence type="ECO:0000256" key="3">
    <source>
        <dbReference type="ARBA" id="ARBA00012438"/>
    </source>
</evidence>
<dbReference type="SMART" id="SM00304">
    <property type="entry name" value="HAMP"/>
    <property type="match status" value="1"/>
</dbReference>
<dbReference type="SMART" id="SM00388">
    <property type="entry name" value="HisKA"/>
    <property type="match status" value="1"/>
</dbReference>
<dbReference type="Pfam" id="PF00512">
    <property type="entry name" value="HisKA"/>
    <property type="match status" value="1"/>
</dbReference>
<comment type="caution">
    <text evidence="14">The sequence shown here is derived from an EMBL/GenBank/DDBJ whole genome shotgun (WGS) entry which is preliminary data.</text>
</comment>
<dbReference type="InterPro" id="IPR005467">
    <property type="entry name" value="His_kinase_dom"/>
</dbReference>
<evidence type="ECO:0000256" key="11">
    <source>
        <dbReference type="SAM" id="Phobius"/>
    </source>
</evidence>
<dbReference type="SMART" id="SM00387">
    <property type="entry name" value="HATPase_c"/>
    <property type="match status" value="1"/>
</dbReference>
<keyword evidence="9" id="KW-0902">Two-component regulatory system</keyword>
<evidence type="ECO:0000259" key="12">
    <source>
        <dbReference type="PROSITE" id="PS50109"/>
    </source>
</evidence>
<evidence type="ECO:0000256" key="1">
    <source>
        <dbReference type="ARBA" id="ARBA00000085"/>
    </source>
</evidence>
<evidence type="ECO:0000313" key="14">
    <source>
        <dbReference type="EMBL" id="PJA41091.1"/>
    </source>
</evidence>
<evidence type="ECO:0000256" key="10">
    <source>
        <dbReference type="ARBA" id="ARBA00023136"/>
    </source>
</evidence>
<dbReference type="PANTHER" id="PTHR45436">
    <property type="entry name" value="SENSOR HISTIDINE KINASE YKOH"/>
    <property type="match status" value="1"/>
</dbReference>
<evidence type="ECO:0000256" key="2">
    <source>
        <dbReference type="ARBA" id="ARBA00004370"/>
    </source>
</evidence>
<dbReference type="FunFam" id="3.30.565.10:FF:000006">
    <property type="entry name" value="Sensor histidine kinase WalK"/>
    <property type="match status" value="1"/>
</dbReference>
<dbReference type="InterPro" id="IPR003660">
    <property type="entry name" value="HAMP_dom"/>
</dbReference>
<keyword evidence="7" id="KW-0418">Kinase</keyword>
<dbReference type="AlphaFoldDB" id="A0A2M7X506"/>
<name>A0A2M7X506_UNCKA</name>
<dbReference type="InterPro" id="IPR003661">
    <property type="entry name" value="HisK_dim/P_dom"/>
</dbReference>
<evidence type="ECO:0000256" key="9">
    <source>
        <dbReference type="ARBA" id="ARBA00023012"/>
    </source>
</evidence>
<evidence type="ECO:0000256" key="5">
    <source>
        <dbReference type="ARBA" id="ARBA00022679"/>
    </source>
</evidence>
<dbReference type="GO" id="GO:0005886">
    <property type="term" value="C:plasma membrane"/>
    <property type="evidence" value="ECO:0007669"/>
    <property type="project" value="TreeGrafter"/>
</dbReference>
<proteinExistence type="predicted"/>
<reference evidence="15" key="1">
    <citation type="submission" date="2017-09" db="EMBL/GenBank/DDBJ databases">
        <title>Depth-based differentiation of microbial function through sediment-hosted aquifers and enrichment of novel symbionts in the deep terrestrial subsurface.</title>
        <authorList>
            <person name="Probst A.J."/>
            <person name="Ladd B."/>
            <person name="Jarett J.K."/>
            <person name="Geller-Mcgrath D.E."/>
            <person name="Sieber C.M.K."/>
            <person name="Emerson J.B."/>
            <person name="Anantharaman K."/>
            <person name="Thomas B.C."/>
            <person name="Malmstrom R."/>
            <person name="Stieglmeier M."/>
            <person name="Klingl A."/>
            <person name="Woyke T."/>
            <person name="Ryan C.M."/>
            <person name="Banfield J.F."/>
        </authorList>
    </citation>
    <scope>NUCLEOTIDE SEQUENCE [LARGE SCALE GENOMIC DNA]</scope>
</reference>
<accession>A0A2M7X506</accession>
<dbReference type="CDD" id="cd06225">
    <property type="entry name" value="HAMP"/>
    <property type="match status" value="1"/>
</dbReference>
<dbReference type="InterPro" id="IPR036890">
    <property type="entry name" value="HATPase_C_sf"/>
</dbReference>
<dbReference type="Pfam" id="PF00672">
    <property type="entry name" value="HAMP"/>
    <property type="match status" value="1"/>
</dbReference>
<dbReference type="Gene3D" id="6.10.340.10">
    <property type="match status" value="1"/>
</dbReference>
<dbReference type="Gene3D" id="1.10.287.130">
    <property type="match status" value="1"/>
</dbReference>
<evidence type="ECO:0000256" key="6">
    <source>
        <dbReference type="ARBA" id="ARBA00022692"/>
    </source>
</evidence>
<dbReference type="InterPro" id="IPR050428">
    <property type="entry name" value="TCS_sensor_his_kinase"/>
</dbReference>
<evidence type="ECO:0000259" key="13">
    <source>
        <dbReference type="PROSITE" id="PS50885"/>
    </source>
</evidence>
<dbReference type="SUPFAM" id="SSF47384">
    <property type="entry name" value="Homodimeric domain of signal transducing histidine kinase"/>
    <property type="match status" value="1"/>
</dbReference>
<evidence type="ECO:0000256" key="8">
    <source>
        <dbReference type="ARBA" id="ARBA00022989"/>
    </source>
</evidence>
<sequence length="490" mass="54358">MVLVRRTLSKPSEGRDMLLRLPQKHKTMQKYIIAIKLWMRTIRGKLTLWFVGSVIVTFAIFVAITSFVFLQILNSQVDHHVQTVLAEVQTIWHRNSTEREKLIESVVVSQGMIVMVMAPDGEILFQTTSQNTSPPTQHEIQRHVIKLNAGDIKSPHFFTINNTRFGLLTTPISPNQGAIGVGFSLNVLEETTKQSIIAITGIALFFIITLGILGQFLAKKALTPTVTIIKTAQEITSSHDLQARIPHPGTSDELGTLVDILNSMLARLEKSFTTQQQFFADTAHTLKTPITVVRTQLEGLLTNNTSSRVQITSTIHTIDQVDHTIKDLLYLAKISSIEPSKFVAFNLSELLKEVCEIARSLASGKNITVVFSLEESLIIFGDKRLLLRSVLNVVENAVTYTPPNGTITISAIKVDEHIQLTIKDTGIGIPPHQLDKIYDRFFRGQNARDLYKGTGLGLSITKAGIEVHHGTIVLHSKENEGTTVVITLPL</sequence>
<dbReference type="InterPro" id="IPR003594">
    <property type="entry name" value="HATPase_dom"/>
</dbReference>
<gene>
    <name evidence="14" type="ORF">CO179_00680</name>
</gene>
<keyword evidence="6 11" id="KW-0812">Transmembrane</keyword>
<protein>
    <recommendedName>
        <fullName evidence="3">histidine kinase</fullName>
        <ecNumber evidence="3">2.7.13.3</ecNumber>
    </recommendedName>
</protein>
<dbReference type="PROSITE" id="PS50109">
    <property type="entry name" value="HIS_KIN"/>
    <property type="match status" value="1"/>
</dbReference>
<keyword evidence="8 11" id="KW-1133">Transmembrane helix</keyword>
<dbReference type="GO" id="GO:0000155">
    <property type="term" value="F:phosphorelay sensor kinase activity"/>
    <property type="evidence" value="ECO:0007669"/>
    <property type="project" value="InterPro"/>
</dbReference>
<keyword evidence="4" id="KW-0597">Phosphoprotein</keyword>
<organism evidence="14 15">
    <name type="scientific">candidate division WWE3 bacterium CG_4_9_14_3_um_filter_39_7</name>
    <dbReference type="NCBI Taxonomy" id="1975080"/>
    <lineage>
        <taxon>Bacteria</taxon>
        <taxon>Katanobacteria</taxon>
    </lineage>
</organism>
<dbReference type="Gene3D" id="3.30.565.10">
    <property type="entry name" value="Histidine kinase-like ATPase, C-terminal domain"/>
    <property type="match status" value="1"/>
</dbReference>
<dbReference type="SUPFAM" id="SSF55874">
    <property type="entry name" value="ATPase domain of HSP90 chaperone/DNA topoisomerase II/histidine kinase"/>
    <property type="match status" value="1"/>
</dbReference>
<comment type="subcellular location">
    <subcellularLocation>
        <location evidence="2">Membrane</location>
    </subcellularLocation>
</comment>
<dbReference type="Pfam" id="PF02518">
    <property type="entry name" value="HATPase_c"/>
    <property type="match status" value="1"/>
</dbReference>
<dbReference type="InterPro" id="IPR036097">
    <property type="entry name" value="HisK_dim/P_sf"/>
</dbReference>
<keyword evidence="10 11" id="KW-0472">Membrane</keyword>
<feature type="transmembrane region" description="Helical" evidence="11">
    <location>
        <begin position="196"/>
        <end position="218"/>
    </location>
</feature>
<dbReference type="PROSITE" id="PS50885">
    <property type="entry name" value="HAMP"/>
    <property type="match status" value="1"/>
</dbReference>
<dbReference type="Proteomes" id="UP000231195">
    <property type="component" value="Unassembled WGS sequence"/>
</dbReference>
<comment type="catalytic activity">
    <reaction evidence="1">
        <text>ATP + protein L-histidine = ADP + protein N-phospho-L-histidine.</text>
        <dbReference type="EC" id="2.7.13.3"/>
    </reaction>
</comment>
<feature type="transmembrane region" description="Helical" evidence="11">
    <location>
        <begin position="46"/>
        <end position="70"/>
    </location>
</feature>
<evidence type="ECO:0000313" key="15">
    <source>
        <dbReference type="Proteomes" id="UP000231195"/>
    </source>
</evidence>